<organism evidence="2">
    <name type="scientific">marine sediment metagenome</name>
    <dbReference type="NCBI Taxonomy" id="412755"/>
    <lineage>
        <taxon>unclassified sequences</taxon>
        <taxon>metagenomes</taxon>
        <taxon>ecological metagenomes</taxon>
    </lineage>
</organism>
<feature type="non-terminal residue" evidence="2">
    <location>
        <position position="1"/>
    </location>
</feature>
<evidence type="ECO:0000313" key="2">
    <source>
        <dbReference type="EMBL" id="GAG76562.1"/>
    </source>
</evidence>
<name>X1B5J6_9ZZZZ</name>
<gene>
    <name evidence="2" type="ORF">S01H4_35142</name>
</gene>
<comment type="caution">
    <text evidence="2">The sequence shown here is derived from an EMBL/GenBank/DDBJ whole genome shotgun (WGS) entry which is preliminary data.</text>
</comment>
<protein>
    <submittedName>
        <fullName evidence="2">Uncharacterized protein</fullName>
    </submittedName>
</protein>
<reference evidence="2" key="1">
    <citation type="journal article" date="2014" name="Front. Microbiol.">
        <title>High frequency of phylogenetically diverse reductive dehalogenase-homologous genes in deep subseafloor sedimentary metagenomes.</title>
        <authorList>
            <person name="Kawai M."/>
            <person name="Futagami T."/>
            <person name="Toyoda A."/>
            <person name="Takaki Y."/>
            <person name="Nishi S."/>
            <person name="Hori S."/>
            <person name="Arai W."/>
            <person name="Tsubouchi T."/>
            <person name="Morono Y."/>
            <person name="Uchiyama I."/>
            <person name="Ito T."/>
            <person name="Fujiyama A."/>
            <person name="Inagaki F."/>
            <person name="Takami H."/>
        </authorList>
    </citation>
    <scope>NUCLEOTIDE SEQUENCE</scope>
    <source>
        <strain evidence="2">Expedition CK06-06</strain>
    </source>
</reference>
<feature type="region of interest" description="Disordered" evidence="1">
    <location>
        <begin position="274"/>
        <end position="296"/>
    </location>
</feature>
<evidence type="ECO:0000256" key="1">
    <source>
        <dbReference type="SAM" id="MobiDB-lite"/>
    </source>
</evidence>
<dbReference type="EMBL" id="BART01018651">
    <property type="protein sequence ID" value="GAG76562.1"/>
    <property type="molecule type" value="Genomic_DNA"/>
</dbReference>
<dbReference type="AlphaFoldDB" id="X1B5J6"/>
<proteinExistence type="predicted"/>
<accession>X1B5J6</accession>
<sequence length="296" mass="32486">ARMLRFPESSEIQPFGWVPAGVSSWSSLQWDIETAFQSAESLVDDVVGEKGVFDDVIASLKEDPDGPQIDVEADLIACLGKKVSLIGDYEEPIDIDSDRLVIAIEAIDPEKVAATVGKSMSTDPDMRRIEENGVVIWELIDRSMEIPTLEIETPGGIIAHADQEEEDSPSARRRKLREKEEKLLPHSAVTVAHGHLLIASHRDILERVLATSDSDSLATTGDYKRMDTVLKKLYPSPVILWGFGRSDESIRPAFEMLKRGAMPKSKSVTGQLLNSLLGDGEPGSVRDQKIDGSTLP</sequence>
<feature type="non-terminal residue" evidence="2">
    <location>
        <position position="296"/>
    </location>
</feature>